<organism evidence="3 4">
    <name type="scientific">Proteiniclasticum ruminis</name>
    <dbReference type="NCBI Taxonomy" id="398199"/>
    <lineage>
        <taxon>Bacteria</taxon>
        <taxon>Bacillati</taxon>
        <taxon>Bacillota</taxon>
        <taxon>Clostridia</taxon>
        <taxon>Eubacteriales</taxon>
        <taxon>Clostridiaceae</taxon>
        <taxon>Proteiniclasticum</taxon>
    </lineage>
</organism>
<dbReference type="InterPro" id="IPR052944">
    <property type="entry name" value="Sporulation_related"/>
</dbReference>
<evidence type="ECO:0000313" key="4">
    <source>
        <dbReference type="Proteomes" id="UP000183255"/>
    </source>
</evidence>
<name>A0A1G8QQH4_9CLOT</name>
<dbReference type="PANTHER" id="PTHR37507:SF2">
    <property type="entry name" value="SPORULATION PROTEIN YDCC"/>
    <property type="match status" value="1"/>
</dbReference>
<evidence type="ECO:0000256" key="1">
    <source>
        <dbReference type="SAM" id="MobiDB-lite"/>
    </source>
</evidence>
<dbReference type="PANTHER" id="PTHR37507">
    <property type="entry name" value="SPORULATION PROTEIN YDCC"/>
    <property type="match status" value="1"/>
</dbReference>
<dbReference type="PROSITE" id="PS51257">
    <property type="entry name" value="PROKAR_LIPOPROTEIN"/>
    <property type="match status" value="1"/>
</dbReference>
<dbReference type="SUPFAM" id="SSF89392">
    <property type="entry name" value="Prokaryotic lipoproteins and lipoprotein localization factors"/>
    <property type="match status" value="1"/>
</dbReference>
<feature type="compositionally biased region" description="Acidic residues" evidence="1">
    <location>
        <begin position="42"/>
        <end position="51"/>
    </location>
</feature>
<dbReference type="InterPro" id="IPR029046">
    <property type="entry name" value="LolA/LolB/LppX"/>
</dbReference>
<dbReference type="Gene3D" id="2.50.20.10">
    <property type="entry name" value="Lipoprotein localisation LolA/LolB/LppX"/>
    <property type="match status" value="1"/>
</dbReference>
<accession>A0A1G8QQH4</accession>
<sequence length="257" mass="29133">MIKKSLLIRWMSVLMVSLLFALFVGCSSKEEPETPVKTPPAEEGEEEEEKPEETPGEEKPSEENTLSEEELKDLFGSGKDMAEIYYEMNVTGMDSENTISRMYLKGSKMRVESEVMGQTFVMIHGEDALYILDDSTKTAMKMPLGENVEGEQDTFTMDDFTNDVDETDMTYVGKEMLNGVSCHVVESTKLEEGYHVKMWLHEEYGFPMKMESYNKDGSEAFVMEVTDFKVGDLSDALFEVPEDYEIVDMGNLIPTVP</sequence>
<dbReference type="Proteomes" id="UP000183255">
    <property type="component" value="Unassembled WGS sequence"/>
</dbReference>
<feature type="compositionally biased region" description="Basic and acidic residues" evidence="1">
    <location>
        <begin position="52"/>
        <end position="62"/>
    </location>
</feature>
<feature type="domain" description="Uncharacterized protein TP-0789" evidence="2">
    <location>
        <begin position="113"/>
        <end position="229"/>
    </location>
</feature>
<protein>
    <submittedName>
        <fullName evidence="3">Outer membrane lipoprotein-sorting protein</fullName>
    </submittedName>
</protein>
<dbReference type="Pfam" id="PF17131">
    <property type="entry name" value="LolA_like"/>
    <property type="match status" value="1"/>
</dbReference>
<dbReference type="EMBL" id="FNDZ01000007">
    <property type="protein sequence ID" value="SDJ06380.1"/>
    <property type="molecule type" value="Genomic_DNA"/>
</dbReference>
<reference evidence="3 4" key="1">
    <citation type="submission" date="2016-10" db="EMBL/GenBank/DDBJ databases">
        <authorList>
            <person name="de Groot N.N."/>
        </authorList>
    </citation>
    <scope>NUCLEOTIDE SEQUENCE [LARGE SCALE GENOMIC DNA]</scope>
    <source>
        <strain evidence="3 4">CGMCC 1.5058</strain>
    </source>
</reference>
<keyword evidence="3" id="KW-0449">Lipoprotein</keyword>
<feature type="region of interest" description="Disordered" evidence="1">
    <location>
        <begin position="29"/>
        <end position="69"/>
    </location>
</feature>
<dbReference type="AlphaFoldDB" id="A0A1G8QQH4"/>
<gene>
    <name evidence="3" type="ORF">SAMN05421804_10719</name>
</gene>
<evidence type="ECO:0000259" key="2">
    <source>
        <dbReference type="Pfam" id="PF17131"/>
    </source>
</evidence>
<proteinExistence type="predicted"/>
<dbReference type="RefSeq" id="WP_031576905.1">
    <property type="nucleotide sequence ID" value="NZ_FNDZ01000007.1"/>
</dbReference>
<dbReference type="InterPro" id="IPR033399">
    <property type="entry name" value="TP_0789-like"/>
</dbReference>
<evidence type="ECO:0000313" key="3">
    <source>
        <dbReference type="EMBL" id="SDJ06380.1"/>
    </source>
</evidence>